<dbReference type="PANTHER" id="PTHR33327">
    <property type="entry name" value="ENDONUCLEASE"/>
    <property type="match status" value="1"/>
</dbReference>
<protein>
    <submittedName>
        <fullName evidence="1">Uncharacterized protein</fullName>
    </submittedName>
</protein>
<name>A0A5J4N5Q4_9TREM</name>
<organism evidence="1 2">
    <name type="scientific">Paragonimus westermani</name>
    <dbReference type="NCBI Taxonomy" id="34504"/>
    <lineage>
        <taxon>Eukaryota</taxon>
        <taxon>Metazoa</taxon>
        <taxon>Spiralia</taxon>
        <taxon>Lophotrochozoa</taxon>
        <taxon>Platyhelminthes</taxon>
        <taxon>Trematoda</taxon>
        <taxon>Digenea</taxon>
        <taxon>Plagiorchiida</taxon>
        <taxon>Troglotremata</taxon>
        <taxon>Troglotrematidae</taxon>
        <taxon>Paragonimus</taxon>
    </lineage>
</organism>
<dbReference type="InterPro" id="IPR043128">
    <property type="entry name" value="Rev_trsase/Diguanyl_cyclase"/>
</dbReference>
<reference evidence="1 2" key="1">
    <citation type="journal article" date="2019" name="Gigascience">
        <title>Whole-genome sequence of the oriental lung fluke Paragonimus westermani.</title>
        <authorList>
            <person name="Oey H."/>
            <person name="Zakrzewski M."/>
            <person name="Narain K."/>
            <person name="Devi K.R."/>
            <person name="Agatsuma T."/>
            <person name="Nawaratna S."/>
            <person name="Gobert G.N."/>
            <person name="Jones M.K."/>
            <person name="Ragan M.A."/>
            <person name="McManus D.P."/>
            <person name="Krause L."/>
        </authorList>
    </citation>
    <scope>NUCLEOTIDE SEQUENCE [LARGE SCALE GENOMIC DNA]</scope>
    <source>
        <strain evidence="1 2">IND2009</strain>
    </source>
</reference>
<comment type="caution">
    <text evidence="1">The sequence shown here is derived from an EMBL/GenBank/DDBJ whole genome shotgun (WGS) entry which is preliminary data.</text>
</comment>
<dbReference type="EMBL" id="QNGE01008180">
    <property type="protein sequence ID" value="KAA3670824.1"/>
    <property type="molecule type" value="Genomic_DNA"/>
</dbReference>
<dbReference type="SUPFAM" id="SSF56672">
    <property type="entry name" value="DNA/RNA polymerases"/>
    <property type="match status" value="2"/>
</dbReference>
<evidence type="ECO:0000313" key="1">
    <source>
        <dbReference type="EMBL" id="KAA3670824.1"/>
    </source>
</evidence>
<gene>
    <name evidence="1" type="ORF">DEA37_0000453</name>
</gene>
<dbReference type="Gene3D" id="3.30.70.270">
    <property type="match status" value="2"/>
</dbReference>
<dbReference type="PANTHER" id="PTHR33327:SF3">
    <property type="entry name" value="RNA-DIRECTED DNA POLYMERASE"/>
    <property type="match status" value="1"/>
</dbReference>
<accession>A0A5J4N5Q4</accession>
<evidence type="ECO:0000313" key="2">
    <source>
        <dbReference type="Proteomes" id="UP000324629"/>
    </source>
</evidence>
<proteinExistence type="predicted"/>
<feature type="non-terminal residue" evidence="1">
    <location>
        <position position="785"/>
    </location>
</feature>
<sequence>MTDDTTFRQLRMENLSSSTRKILATFNCVVPLEKLADAAEEMLNVQCKPLLVNTDDNQPRDGLQQQPIFSLHAAYRTLIQTYGRRLLTFDLGIRSQFRWIFIVTGVYTAILGADLSSDFGLPTEIQHHTPLDVLISLGAKGEFINMNSKYLQPVNQSYHTYSEEQGVAHITVNKGQIVTARARPLSPEKPRIAEEEFDHMPHLGSICQCRSTGPHALNFVPKWAPAEVEDLLELAPSDFLYSVLNDAIPKRTGKSEAKLLRDLLNSVKLRDRSPYQLLRYMRSLLGLQKSDGDILKQLWAEKLSSAVKHILAAMDDDSPLDKLAALADEVSETFLSQPVCAATATFPTSLASALTTDDGLKHLIKHICHRMDNFLSSKESILTFLVPITMTKQRRFLDILDYYRRFIQNRASVLKPLTVLIDSKHKSTELPLEATEAFSAAKEALYYAIKLCSISYDLNACLLTMYASNAAVGAVLEQSLNGEQKPLAFFFQKLQPARVGYSTFGTEVEDLLELAPSDFLYSVLNDAIPKRTGKSEAKLLRDLLNSVKLRDRSPYQLLRYMRSLLGLQKSDGDILKQLWAEKLSSAVKHILAAMDDDSPLDKLAALADEVSETFLSQPVCAATATFPTSFASALTTDDGLKHLIKHICHRMDNFLSSKESILTFLVPITMTKQRRFLDILDYYRRFIQNRASVLKPLTVLIDSKHKSTELPLEATEAFSAAKEALYYAIKLCSISYDLNACLLTMYASNAAVGAVLEQSLNGEQKPLAFFFQKLQPARVGYSTFG</sequence>
<keyword evidence="2" id="KW-1185">Reference proteome</keyword>
<dbReference type="Proteomes" id="UP000324629">
    <property type="component" value="Unassembled WGS sequence"/>
</dbReference>
<dbReference type="AlphaFoldDB" id="A0A5J4N5Q4"/>
<dbReference type="InterPro" id="IPR043502">
    <property type="entry name" value="DNA/RNA_pol_sf"/>
</dbReference>